<evidence type="ECO:0000313" key="3">
    <source>
        <dbReference type="EMBL" id="PIP85562.1"/>
    </source>
</evidence>
<dbReference type="Pfam" id="PF00535">
    <property type="entry name" value="Glycos_transf_2"/>
    <property type="match status" value="1"/>
</dbReference>
<dbReference type="EMBL" id="PCTR01000113">
    <property type="protein sequence ID" value="PIP85562.1"/>
    <property type="molecule type" value="Genomic_DNA"/>
</dbReference>
<dbReference type="SUPFAM" id="SSF53448">
    <property type="entry name" value="Nucleotide-diphospho-sugar transferases"/>
    <property type="match status" value="1"/>
</dbReference>
<dbReference type="InterPro" id="IPR029044">
    <property type="entry name" value="Nucleotide-diphossugar_trans"/>
</dbReference>
<sequence>MTNLTCSFRFEYCSFDIYLWFPAYLNINVIIWDMINLVSGTKPVVSLVVATINKGNSLDNFFISLKTAKILGKSKYELIVVVNTPTASEVSKLKKKWRGYGIKFLHEPKKGKPFAINTGIKQSKGKYVAFTDDDVSVFDPMWLEKMVHEFKKNPNLGYLSGNVISLEDKAYAQKVWEKNGGLSKGKSKVLWDGEFFNQRKFTLSPWLFHRICAGANSMIPKKVFDEIGPFNILLGEGGPIGHGYTLEIGYRIAIKNLDMMYNPEIEIYHRHPKSGKDLYRKMFNYGVGDSAYPLSVFLDFGDFRYLWWAFLGHPVHTLKKFFLRLIGKYNLPHRYILGSFLGSITGATKYLIYYIRRGKAERSKYLINNQNEK</sequence>
<evidence type="ECO:0000313" key="4">
    <source>
        <dbReference type="Proteomes" id="UP000231136"/>
    </source>
</evidence>
<accession>A0A2H0DTS2</accession>
<protein>
    <recommendedName>
        <fullName evidence="2">Glycosyltransferase 2-like domain-containing protein</fullName>
    </recommendedName>
</protein>
<evidence type="ECO:0000256" key="1">
    <source>
        <dbReference type="SAM" id="Phobius"/>
    </source>
</evidence>
<dbReference type="Gene3D" id="3.90.550.10">
    <property type="entry name" value="Spore Coat Polysaccharide Biosynthesis Protein SpsA, Chain A"/>
    <property type="match status" value="1"/>
</dbReference>
<proteinExistence type="predicted"/>
<dbReference type="Proteomes" id="UP000231136">
    <property type="component" value="Unassembled WGS sequence"/>
</dbReference>
<name>A0A2H0DTS2_9BACT</name>
<dbReference type="CDD" id="cd00761">
    <property type="entry name" value="Glyco_tranf_GTA_type"/>
    <property type="match status" value="1"/>
</dbReference>
<feature type="domain" description="Glycosyltransferase 2-like" evidence="2">
    <location>
        <begin position="46"/>
        <end position="227"/>
    </location>
</feature>
<dbReference type="PANTHER" id="PTHR43685">
    <property type="entry name" value="GLYCOSYLTRANSFERASE"/>
    <property type="match status" value="1"/>
</dbReference>
<organism evidence="3 4">
    <name type="scientific">Candidatus Collierbacteria bacterium CG22_combo_CG10-13_8_21_14_all_43_12</name>
    <dbReference type="NCBI Taxonomy" id="1974537"/>
    <lineage>
        <taxon>Bacteria</taxon>
        <taxon>Candidatus Collieribacteriota</taxon>
    </lineage>
</organism>
<dbReference type="InterPro" id="IPR050834">
    <property type="entry name" value="Glycosyltransf_2"/>
</dbReference>
<keyword evidence="1" id="KW-0812">Transmembrane</keyword>
<dbReference type="AlphaFoldDB" id="A0A2H0DTS2"/>
<reference evidence="3 4" key="1">
    <citation type="submission" date="2017-09" db="EMBL/GenBank/DDBJ databases">
        <title>Depth-based differentiation of microbial function through sediment-hosted aquifers and enrichment of novel symbionts in the deep terrestrial subsurface.</title>
        <authorList>
            <person name="Probst A.J."/>
            <person name="Ladd B."/>
            <person name="Jarett J.K."/>
            <person name="Geller-Mcgrath D.E."/>
            <person name="Sieber C.M."/>
            <person name="Emerson J.B."/>
            <person name="Anantharaman K."/>
            <person name="Thomas B.C."/>
            <person name="Malmstrom R."/>
            <person name="Stieglmeier M."/>
            <person name="Klingl A."/>
            <person name="Woyke T."/>
            <person name="Ryan C.M."/>
            <person name="Banfield J.F."/>
        </authorList>
    </citation>
    <scope>NUCLEOTIDE SEQUENCE [LARGE SCALE GENOMIC DNA]</scope>
    <source>
        <strain evidence="3">CG22_combo_CG10-13_8_21_14_all_43_12</strain>
    </source>
</reference>
<comment type="caution">
    <text evidence="3">The sequence shown here is derived from an EMBL/GenBank/DDBJ whole genome shotgun (WGS) entry which is preliminary data.</text>
</comment>
<gene>
    <name evidence="3" type="ORF">COW83_03615</name>
</gene>
<keyword evidence="1" id="KW-0472">Membrane</keyword>
<dbReference type="PANTHER" id="PTHR43685:SF2">
    <property type="entry name" value="GLYCOSYLTRANSFERASE 2-LIKE DOMAIN-CONTAINING PROTEIN"/>
    <property type="match status" value="1"/>
</dbReference>
<dbReference type="InterPro" id="IPR001173">
    <property type="entry name" value="Glyco_trans_2-like"/>
</dbReference>
<evidence type="ECO:0000259" key="2">
    <source>
        <dbReference type="Pfam" id="PF00535"/>
    </source>
</evidence>
<keyword evidence="1" id="KW-1133">Transmembrane helix</keyword>
<feature type="transmembrane region" description="Helical" evidence="1">
    <location>
        <begin position="335"/>
        <end position="355"/>
    </location>
</feature>